<reference evidence="2 3" key="1">
    <citation type="submission" date="2024-03" db="EMBL/GenBank/DDBJ databases">
        <title>Complete genome sequence of the green alga Chloropicon roscoffensis RCC1871.</title>
        <authorList>
            <person name="Lemieux C."/>
            <person name="Pombert J.-F."/>
            <person name="Otis C."/>
            <person name="Turmel M."/>
        </authorList>
    </citation>
    <scope>NUCLEOTIDE SEQUENCE [LARGE SCALE GENOMIC DNA]</scope>
    <source>
        <strain evidence="2 3">RCC1871</strain>
    </source>
</reference>
<organism evidence="2 3">
    <name type="scientific">Chloropicon roscoffensis</name>
    <dbReference type="NCBI Taxonomy" id="1461544"/>
    <lineage>
        <taxon>Eukaryota</taxon>
        <taxon>Viridiplantae</taxon>
        <taxon>Chlorophyta</taxon>
        <taxon>Chloropicophyceae</taxon>
        <taxon>Chloropicales</taxon>
        <taxon>Chloropicaceae</taxon>
        <taxon>Chloropicon</taxon>
    </lineage>
</organism>
<dbReference type="Gene3D" id="6.10.140.2220">
    <property type="match status" value="1"/>
</dbReference>
<dbReference type="Gene3D" id="2.170.270.10">
    <property type="entry name" value="SET domain"/>
    <property type="match status" value="1"/>
</dbReference>
<gene>
    <name evidence="2" type="ORF">HKI87_08g53130</name>
</gene>
<dbReference type="PANTHER" id="PTHR12197">
    <property type="entry name" value="HISTONE-LYSINE N-METHYLTRANSFERASE SMYD"/>
    <property type="match status" value="1"/>
</dbReference>
<dbReference type="GO" id="GO:0005634">
    <property type="term" value="C:nucleus"/>
    <property type="evidence" value="ECO:0007669"/>
    <property type="project" value="TreeGrafter"/>
</dbReference>
<proteinExistence type="predicted"/>
<sequence length="548" mass="59837">MSGDALEDASRALSGSALRAEMREGRGRCLVAQRRIRKGEVVLEEDAFAAVLYPNKVSDYCDYEMTMGSGKLLRCSKTRVARYSSKQAQASAWKTYYRDEANCVCAMKKKYAEDIPFTDHPYTRLLARVYWTRKSRPALQWRLVDQLCCHWPAFSDEKKAEMVKAAGMARAALSFAPPSDEHRDAIELEEEMLKEMTMTLARIDCNGLTICGEGQVPIGFGVFPLAALANHSCNPNCVQTFVGRRLFYRSVRDIEIGEEVTITYVPLSSVHTERRADLLDSFYFDIGNRGREGEEAQGEELAAVGEAGAVEFYPPADGGSASIPASLADEDERKFTSLKVGDRGGRGLVLGDPDLRGGATFYKSGLRALCSFDDRKEARLAGLALLRIHCRLVKAEDSFGSGKLREAGAEAWGALNDCEGLSIEGSRVRLGKHHITRIRALSLFMDITIHLGDFMSARSTIEMLCGSLRVLCSKPAAAVGTTSFVLAILAKLEADPLSGGSPETAVAVAKEALPLLDFLRPSSDSVIAEVQAIMNDCLAELRLGGEDA</sequence>
<dbReference type="PANTHER" id="PTHR12197:SF251">
    <property type="entry name" value="EG:BACR7C10.4 PROTEIN"/>
    <property type="match status" value="1"/>
</dbReference>
<dbReference type="InterPro" id="IPR046341">
    <property type="entry name" value="SET_dom_sf"/>
</dbReference>
<dbReference type="Gene3D" id="1.10.220.160">
    <property type="match status" value="1"/>
</dbReference>
<dbReference type="Proteomes" id="UP001472866">
    <property type="component" value="Chromosome 08"/>
</dbReference>
<dbReference type="InterPro" id="IPR001214">
    <property type="entry name" value="SET_dom"/>
</dbReference>
<keyword evidence="3" id="KW-1185">Reference proteome</keyword>
<accession>A0AAX4PC04</accession>
<dbReference type="AlphaFoldDB" id="A0AAX4PC04"/>
<dbReference type="InterPro" id="IPR050869">
    <property type="entry name" value="H3K4_H4K5_MeTrfase"/>
</dbReference>
<evidence type="ECO:0000313" key="2">
    <source>
        <dbReference type="EMBL" id="WZN63762.1"/>
    </source>
</evidence>
<evidence type="ECO:0000259" key="1">
    <source>
        <dbReference type="PROSITE" id="PS50280"/>
    </source>
</evidence>
<dbReference type="SMART" id="SM00317">
    <property type="entry name" value="SET"/>
    <property type="match status" value="1"/>
</dbReference>
<evidence type="ECO:0000313" key="3">
    <source>
        <dbReference type="Proteomes" id="UP001472866"/>
    </source>
</evidence>
<dbReference type="PROSITE" id="PS50280">
    <property type="entry name" value="SET"/>
    <property type="match status" value="1"/>
</dbReference>
<dbReference type="EMBL" id="CP151508">
    <property type="protein sequence ID" value="WZN63762.1"/>
    <property type="molecule type" value="Genomic_DNA"/>
</dbReference>
<feature type="domain" description="SET" evidence="1">
    <location>
        <begin position="14"/>
        <end position="265"/>
    </location>
</feature>
<protein>
    <submittedName>
        <fullName evidence="2">Histone-lysine N-methyltransferase</fullName>
    </submittedName>
</protein>
<dbReference type="SUPFAM" id="SSF82199">
    <property type="entry name" value="SET domain"/>
    <property type="match status" value="1"/>
</dbReference>
<dbReference type="Pfam" id="PF00856">
    <property type="entry name" value="SET"/>
    <property type="match status" value="1"/>
</dbReference>
<name>A0AAX4PC04_9CHLO</name>